<comment type="caution">
    <text evidence="9">The sequence shown here is derived from an EMBL/GenBank/DDBJ whole genome shotgun (WGS) entry which is preliminary data.</text>
</comment>
<dbReference type="GO" id="GO:0160147">
    <property type="term" value="F:tRNA pseudouridine(38-40) synthase activity"/>
    <property type="evidence" value="ECO:0007669"/>
    <property type="project" value="UniProtKB-EC"/>
</dbReference>
<protein>
    <recommendedName>
        <fullName evidence="4">tRNA pseudouridine synthase A</fullName>
        <ecNumber evidence="4">5.4.99.12</ecNumber>
    </recommendedName>
    <alternativeName>
        <fullName evidence="4">tRNA pseudouridine(38-40) synthase</fullName>
    </alternativeName>
    <alternativeName>
        <fullName evidence="4">tRNA pseudouridylate synthase I</fullName>
    </alternativeName>
    <alternativeName>
        <fullName evidence="4">tRNA-uridine isomerase I</fullName>
    </alternativeName>
</protein>
<feature type="domain" description="Pseudouridine synthase I TruA alpha/beta" evidence="8">
    <location>
        <begin position="8"/>
        <end position="103"/>
    </location>
</feature>
<evidence type="ECO:0000313" key="10">
    <source>
        <dbReference type="Proteomes" id="UP000237472"/>
    </source>
</evidence>
<name>A0A2G4R488_9BACT</name>
<evidence type="ECO:0000259" key="8">
    <source>
        <dbReference type="Pfam" id="PF01416"/>
    </source>
</evidence>
<reference evidence="10" key="1">
    <citation type="submission" date="2015-06" db="EMBL/GenBank/DDBJ databases">
        <authorList>
            <person name="Parisi A."/>
            <person name="Chiara M."/>
            <person name="Florio D."/>
            <person name="Miccolupo A."/>
            <person name="Manzari C."/>
            <person name="Mion D."/>
            <person name="Caruso M."/>
            <person name="D'erchia A.M."/>
            <person name="Zanoni R."/>
        </authorList>
    </citation>
    <scope>NUCLEOTIDE SEQUENCE [LARGE SCALE GENOMIC DNA]</scope>
    <source>
        <strain evidence="10">73/13</strain>
    </source>
</reference>
<dbReference type="PIRSF" id="PIRSF001430">
    <property type="entry name" value="tRNA_psdUrid_synth"/>
    <property type="match status" value="1"/>
</dbReference>
<comment type="subunit">
    <text evidence="4">Homodimer.</text>
</comment>
<dbReference type="SUPFAM" id="SSF55120">
    <property type="entry name" value="Pseudouridine synthase"/>
    <property type="match status" value="1"/>
</dbReference>
<evidence type="ECO:0000256" key="5">
    <source>
        <dbReference type="PIRSR" id="PIRSR001430-1"/>
    </source>
</evidence>
<dbReference type="InterPro" id="IPR020097">
    <property type="entry name" value="PsdUridine_synth_TruA_a/b_dom"/>
</dbReference>
<keyword evidence="2 4" id="KW-0819">tRNA processing</keyword>
<dbReference type="GO" id="GO:0003723">
    <property type="term" value="F:RNA binding"/>
    <property type="evidence" value="ECO:0007669"/>
    <property type="project" value="InterPro"/>
</dbReference>
<comment type="similarity">
    <text evidence="1 4 7">Belongs to the tRNA pseudouridine synthase TruA family.</text>
</comment>
<dbReference type="PANTHER" id="PTHR11142">
    <property type="entry name" value="PSEUDOURIDYLATE SYNTHASE"/>
    <property type="match status" value="1"/>
</dbReference>
<dbReference type="CDD" id="cd02570">
    <property type="entry name" value="PseudoU_synth_EcTruA"/>
    <property type="match status" value="1"/>
</dbReference>
<proteinExistence type="inferred from homology"/>
<dbReference type="RefSeq" id="WP_099461533.1">
    <property type="nucleotide sequence ID" value="NZ_LDWY01000057.1"/>
</dbReference>
<feature type="domain" description="Pseudouridine synthase I TruA alpha/beta" evidence="8">
    <location>
        <begin position="143"/>
        <end position="240"/>
    </location>
</feature>
<evidence type="ECO:0000256" key="4">
    <source>
        <dbReference type="HAMAP-Rule" id="MF_00171"/>
    </source>
</evidence>
<dbReference type="InterPro" id="IPR020095">
    <property type="entry name" value="PsdUridine_synth_TruA_C"/>
</dbReference>
<organism evidence="9 10">
    <name type="scientific">Campylobacter vulpis</name>
    <dbReference type="NCBI Taxonomy" id="1655500"/>
    <lineage>
        <taxon>Bacteria</taxon>
        <taxon>Pseudomonadati</taxon>
        <taxon>Campylobacterota</taxon>
        <taxon>Epsilonproteobacteria</taxon>
        <taxon>Campylobacterales</taxon>
        <taxon>Campylobacteraceae</taxon>
        <taxon>Campylobacter</taxon>
    </lineage>
</organism>
<dbReference type="NCBIfam" id="TIGR00071">
    <property type="entry name" value="hisT_truA"/>
    <property type="match status" value="1"/>
</dbReference>
<evidence type="ECO:0000256" key="2">
    <source>
        <dbReference type="ARBA" id="ARBA00022694"/>
    </source>
</evidence>
<dbReference type="PANTHER" id="PTHR11142:SF0">
    <property type="entry name" value="TRNA PSEUDOURIDINE SYNTHASE-LIKE 1"/>
    <property type="match status" value="1"/>
</dbReference>
<dbReference type="InterPro" id="IPR020103">
    <property type="entry name" value="PsdUridine_synth_cat_dom_sf"/>
</dbReference>
<dbReference type="Pfam" id="PF01416">
    <property type="entry name" value="PseudoU_synth_1"/>
    <property type="match status" value="2"/>
</dbReference>
<keyword evidence="3 4" id="KW-0413">Isomerase</keyword>
<dbReference type="InterPro" id="IPR020094">
    <property type="entry name" value="TruA/RsuA/RluB/E/F_N"/>
</dbReference>
<dbReference type="EC" id="5.4.99.12" evidence="4"/>
<accession>A0A2G4R488</accession>
<sequence length="240" mass="27554">MRLKLVFSYDGSAFLGSASQPHLNSVQNALSAALAHLGIFSPVLFASRTDKGVHALRAVACVECGEHFKDLVYLKNQLNRFAHPFIHIKNIERVSENYAVRFDVRAREYRYIFHHGEFNPFLSRYVCFSERFDIKRANELLGHFVGEKDFKFFQKAGGSAKTSVRIMFFAQAYTHKNLSVFQFRANGFLRAQIRLSVASVMAVLRGELDEDELKEQIEAKKCHYRFLAPANGLYLSRIIY</sequence>
<dbReference type="Gene3D" id="3.30.70.580">
    <property type="entry name" value="Pseudouridine synthase I, catalytic domain, N-terminal subdomain"/>
    <property type="match status" value="1"/>
</dbReference>
<comment type="catalytic activity">
    <reaction evidence="4 7">
        <text>uridine(38/39/40) in tRNA = pseudouridine(38/39/40) in tRNA</text>
        <dbReference type="Rhea" id="RHEA:22376"/>
        <dbReference type="Rhea" id="RHEA-COMP:10085"/>
        <dbReference type="Rhea" id="RHEA-COMP:10087"/>
        <dbReference type="ChEBI" id="CHEBI:65314"/>
        <dbReference type="ChEBI" id="CHEBI:65315"/>
        <dbReference type="EC" id="5.4.99.12"/>
    </reaction>
</comment>
<dbReference type="HAMAP" id="MF_00171">
    <property type="entry name" value="TruA"/>
    <property type="match status" value="1"/>
</dbReference>
<evidence type="ECO:0000256" key="7">
    <source>
        <dbReference type="RuleBase" id="RU003792"/>
    </source>
</evidence>
<dbReference type="AlphaFoldDB" id="A0A2G4R488"/>
<comment type="function">
    <text evidence="4">Formation of pseudouridine at positions 38, 39 and 40 in the anticodon stem and loop of transfer RNAs.</text>
</comment>
<evidence type="ECO:0000256" key="6">
    <source>
        <dbReference type="PIRSR" id="PIRSR001430-2"/>
    </source>
</evidence>
<dbReference type="GO" id="GO:0031119">
    <property type="term" value="P:tRNA pseudouridine synthesis"/>
    <property type="evidence" value="ECO:0007669"/>
    <property type="project" value="UniProtKB-UniRule"/>
</dbReference>
<comment type="caution">
    <text evidence="4">Lacks conserved residue(s) required for the propagation of feature annotation.</text>
</comment>
<dbReference type="Proteomes" id="UP000237472">
    <property type="component" value="Unassembled WGS sequence"/>
</dbReference>
<feature type="active site" description="Nucleophile" evidence="4 5">
    <location>
        <position position="50"/>
    </location>
</feature>
<evidence type="ECO:0000256" key="1">
    <source>
        <dbReference type="ARBA" id="ARBA00009375"/>
    </source>
</evidence>
<evidence type="ECO:0000313" key="9">
    <source>
        <dbReference type="EMBL" id="PHY90605.1"/>
    </source>
</evidence>
<dbReference type="Gene3D" id="3.30.70.660">
    <property type="entry name" value="Pseudouridine synthase I, catalytic domain, C-terminal subdomain"/>
    <property type="match status" value="1"/>
</dbReference>
<evidence type="ECO:0000256" key="3">
    <source>
        <dbReference type="ARBA" id="ARBA00023235"/>
    </source>
</evidence>
<gene>
    <name evidence="4" type="primary">truA</name>
    <name evidence="9" type="ORF">AA994_04450</name>
</gene>
<dbReference type="InterPro" id="IPR001406">
    <property type="entry name" value="PsdUridine_synth_TruA"/>
</dbReference>
<feature type="binding site" evidence="4 6">
    <location>
        <position position="109"/>
    </location>
    <ligand>
        <name>substrate</name>
    </ligand>
</feature>
<dbReference type="EMBL" id="LDWY01000057">
    <property type="protein sequence ID" value="PHY90605.1"/>
    <property type="molecule type" value="Genomic_DNA"/>
</dbReference>
<dbReference type="OrthoDB" id="9811823at2"/>